<dbReference type="Gene3D" id="3.30.70.1900">
    <property type="match status" value="1"/>
</dbReference>
<dbReference type="Proteomes" id="UP000218702">
    <property type="component" value="Chromosome"/>
</dbReference>
<evidence type="ECO:0000313" key="6">
    <source>
        <dbReference type="EMBL" id="BAZ84443.1"/>
    </source>
</evidence>
<dbReference type="GO" id="GO:0051607">
    <property type="term" value="P:defense response to virus"/>
    <property type="evidence" value="ECO:0007669"/>
    <property type="project" value="UniProtKB-KW"/>
</dbReference>
<name>A0A1Z4UZ44_9CYAN</name>
<dbReference type="InterPro" id="IPR010156">
    <property type="entry name" value="CRISPR-assoc_prot_Cas6"/>
</dbReference>
<dbReference type="GO" id="GO:0016788">
    <property type="term" value="F:hydrolase activity, acting on ester bonds"/>
    <property type="evidence" value="ECO:0007669"/>
    <property type="project" value="InterPro"/>
</dbReference>
<evidence type="ECO:0000256" key="3">
    <source>
        <dbReference type="ARBA" id="ARBA00022801"/>
    </source>
</evidence>
<evidence type="ECO:0000256" key="4">
    <source>
        <dbReference type="ARBA" id="ARBA00023118"/>
    </source>
</evidence>
<dbReference type="EMBL" id="AP018316">
    <property type="protein sequence ID" value="BAZ84443.1"/>
    <property type="molecule type" value="Genomic_DNA"/>
</dbReference>
<dbReference type="KEGG" id="dcm:NIES806_06290"/>
<gene>
    <name evidence="6" type="ORF">NIES806_06290</name>
</gene>
<dbReference type="GO" id="GO:0004519">
    <property type="term" value="F:endonuclease activity"/>
    <property type="evidence" value="ECO:0007669"/>
    <property type="project" value="UniProtKB-KW"/>
</dbReference>
<evidence type="ECO:0000313" key="7">
    <source>
        <dbReference type="Proteomes" id="UP000218702"/>
    </source>
</evidence>
<evidence type="ECO:0000256" key="1">
    <source>
        <dbReference type="ARBA" id="ARBA00022722"/>
    </source>
</evidence>
<dbReference type="NCBIfam" id="TIGR01877">
    <property type="entry name" value="cas_cas6"/>
    <property type="match status" value="1"/>
</dbReference>
<organism evidence="6 7">
    <name type="scientific">Dolichospermum compactum NIES-806</name>
    <dbReference type="NCBI Taxonomy" id="1973481"/>
    <lineage>
        <taxon>Bacteria</taxon>
        <taxon>Bacillati</taxon>
        <taxon>Cyanobacteriota</taxon>
        <taxon>Cyanophyceae</taxon>
        <taxon>Nostocales</taxon>
        <taxon>Aphanizomenonaceae</taxon>
        <taxon>Dolichospermum</taxon>
        <taxon>Dolichospermum compactum</taxon>
    </lineage>
</organism>
<dbReference type="RefSeq" id="WP_096663898.1">
    <property type="nucleotide sequence ID" value="NZ_AP018316.1"/>
</dbReference>
<keyword evidence="7" id="KW-1185">Reference proteome</keyword>
<dbReference type="InterPro" id="IPR019267">
    <property type="entry name" value="CRISPR-assoc_Cas6_C"/>
</dbReference>
<dbReference type="CDD" id="cd21141">
    <property type="entry name" value="Cas6_III-like"/>
    <property type="match status" value="1"/>
</dbReference>
<dbReference type="Pfam" id="PF10040">
    <property type="entry name" value="CRISPR_Cas6"/>
    <property type="match status" value="1"/>
</dbReference>
<keyword evidence="4" id="KW-0051">Antiviral defense</keyword>
<dbReference type="InterPro" id="IPR045747">
    <property type="entry name" value="CRISPR-assoc_prot_Cas6_N_sf"/>
</dbReference>
<keyword evidence="3" id="KW-0378">Hydrolase</keyword>
<keyword evidence="1" id="KW-0540">Nuclease</keyword>
<keyword evidence="2" id="KW-0255">Endonuclease</keyword>
<reference evidence="6 7" key="1">
    <citation type="submission" date="2017-06" db="EMBL/GenBank/DDBJ databases">
        <title>Genome sequencing of cyanobaciteial culture collection at National Institute for Environmental Studies (NIES).</title>
        <authorList>
            <person name="Hirose Y."/>
            <person name="Shimura Y."/>
            <person name="Fujisawa T."/>
            <person name="Nakamura Y."/>
            <person name="Kawachi M."/>
        </authorList>
    </citation>
    <scope>NUCLEOTIDE SEQUENCE [LARGE SCALE GENOMIC DNA]</scope>
    <source>
        <strain evidence="6 7">NIES-806</strain>
    </source>
</reference>
<dbReference type="Gene3D" id="3.30.70.1890">
    <property type="match status" value="1"/>
</dbReference>
<proteinExistence type="predicted"/>
<dbReference type="AlphaFoldDB" id="A0A1Z4UZ44"/>
<feature type="domain" description="CRISPR-associated protein Cas6 C-terminal" evidence="5">
    <location>
        <begin position="142"/>
        <end position="252"/>
    </location>
</feature>
<evidence type="ECO:0000259" key="5">
    <source>
        <dbReference type="Pfam" id="PF10040"/>
    </source>
</evidence>
<evidence type="ECO:0000256" key="2">
    <source>
        <dbReference type="ARBA" id="ARBA00022759"/>
    </source>
</evidence>
<accession>A0A1Z4UZ44</accession>
<dbReference type="OrthoDB" id="3469084at2"/>
<protein>
    <submittedName>
        <fullName evidence="6">CRISPR-associated Cas5e family protein</fullName>
    </submittedName>
</protein>
<sequence length="256" mass="28294">MTLQSLVIQLGAASENTIPTTLGRAIHAQFLQWLTLGNPQIATAVHDSQESPFSLSGLIGYRRKQGTQLGDDFLIRISLLDGNLIAPLLKGVESCQDKSIYLGKCPFVIRSIYSLPGTHPLVIFSDYNILVNTSLVGNYITLEFISPTSFKQHQNIQPFPLPELVFGNLLRRWNRFAPPELQFAQIEWQGLVSAFELKTHALKMAAGAEIGAVGWVKYHFLDHEQARIANILANFAVFSGVGRKTSMGMGQVKSKV</sequence>